<dbReference type="Pfam" id="PF01845">
    <property type="entry name" value="CcdB"/>
    <property type="match status" value="1"/>
</dbReference>
<dbReference type="OrthoDB" id="9813510at2"/>
<dbReference type="Gene3D" id="2.30.30.110">
    <property type="match status" value="1"/>
</dbReference>
<evidence type="ECO:0000256" key="1">
    <source>
        <dbReference type="ARBA" id="ARBA00005230"/>
    </source>
</evidence>
<dbReference type="Proteomes" id="UP000066624">
    <property type="component" value="Chromosome"/>
</dbReference>
<keyword evidence="4" id="KW-0805">Transcription regulation</keyword>
<protein>
    <recommendedName>
        <fullName evidence="2">Toxin CcdB</fullName>
    </recommendedName>
    <alternativeName>
        <fullName evidence="7">Cytotoxic protein CcdB</fullName>
    </alternativeName>
    <alternativeName>
        <fullName evidence="6">Protein LetD</fullName>
    </alternativeName>
</protein>
<keyword evidence="3" id="KW-0678">Repressor</keyword>
<organism evidence="8 9">
    <name type="scientific">Wenzhouxiangella marina</name>
    <dbReference type="NCBI Taxonomy" id="1579979"/>
    <lineage>
        <taxon>Bacteria</taxon>
        <taxon>Pseudomonadati</taxon>
        <taxon>Pseudomonadota</taxon>
        <taxon>Gammaproteobacteria</taxon>
        <taxon>Chromatiales</taxon>
        <taxon>Wenzhouxiangellaceae</taxon>
        <taxon>Wenzhouxiangella</taxon>
    </lineage>
</organism>
<evidence type="ECO:0000256" key="4">
    <source>
        <dbReference type="ARBA" id="ARBA00023015"/>
    </source>
</evidence>
<dbReference type="EMBL" id="CP012154">
    <property type="protein sequence ID" value="AKS41170.1"/>
    <property type="molecule type" value="Genomic_DNA"/>
</dbReference>
<dbReference type="SUPFAM" id="SSF50118">
    <property type="entry name" value="Cell growth inhibitor/plasmid maintenance toxic component"/>
    <property type="match status" value="1"/>
</dbReference>
<dbReference type="InterPro" id="IPR002712">
    <property type="entry name" value="CcdB"/>
</dbReference>
<evidence type="ECO:0000313" key="8">
    <source>
        <dbReference type="EMBL" id="AKS41170.1"/>
    </source>
</evidence>
<evidence type="ECO:0000256" key="7">
    <source>
        <dbReference type="ARBA" id="ARBA00033135"/>
    </source>
</evidence>
<evidence type="ECO:0000256" key="6">
    <source>
        <dbReference type="ARBA" id="ARBA00029628"/>
    </source>
</evidence>
<keyword evidence="5" id="KW-0804">Transcription</keyword>
<dbReference type="PATRIC" id="fig|1579979.3.peg.805"/>
<gene>
    <name evidence="8" type="ORF">WM2015_789</name>
</gene>
<dbReference type="GO" id="GO:0006276">
    <property type="term" value="P:plasmid maintenance"/>
    <property type="evidence" value="ECO:0007669"/>
    <property type="project" value="InterPro"/>
</dbReference>
<name>A0A0K0XU25_9GAMM</name>
<dbReference type="RefSeq" id="WP_049724826.1">
    <property type="nucleotide sequence ID" value="NZ_CP012154.1"/>
</dbReference>
<evidence type="ECO:0000313" key="9">
    <source>
        <dbReference type="Proteomes" id="UP000066624"/>
    </source>
</evidence>
<evidence type="ECO:0000256" key="5">
    <source>
        <dbReference type="ARBA" id="ARBA00023163"/>
    </source>
</evidence>
<evidence type="ECO:0000256" key="2">
    <source>
        <dbReference type="ARBA" id="ARBA00015075"/>
    </source>
</evidence>
<dbReference type="GO" id="GO:0008657">
    <property type="term" value="F:DNA topoisomerase type II (double strand cut, ATP-hydrolyzing) inhibitor activity"/>
    <property type="evidence" value="ECO:0007669"/>
    <property type="project" value="InterPro"/>
</dbReference>
<dbReference type="KEGG" id="wma:WM2015_789"/>
<dbReference type="InterPro" id="IPR011067">
    <property type="entry name" value="Plasmid_toxin/cell-grow_inhib"/>
</dbReference>
<evidence type="ECO:0000256" key="3">
    <source>
        <dbReference type="ARBA" id="ARBA00022491"/>
    </source>
</evidence>
<dbReference type="AlphaFoldDB" id="A0A0K0XU25"/>
<accession>A0A0K0XU25</accession>
<comment type="similarity">
    <text evidence="1">Belongs to the CcdB toxin family.</text>
</comment>
<sequence length="99" mass="10965">MARSDLFRNENEEDYLLDVQSELLSGLNTRVVVPLLPRSSGPAAAEHLNPVFIIQDQEVVMATQFMAAVPQSELRTAFDSLEAKRDEIAAALDTLFLGF</sequence>
<reference evidence="8 9" key="1">
    <citation type="submission" date="2015-07" db="EMBL/GenBank/DDBJ databases">
        <authorList>
            <person name="Noorani M."/>
        </authorList>
    </citation>
    <scope>NUCLEOTIDE SEQUENCE [LARGE SCALE GENOMIC DNA]</scope>
    <source>
        <strain evidence="8 9">KCTC 42284</strain>
    </source>
</reference>
<dbReference type="STRING" id="1579979.WM2015_789"/>
<keyword evidence="9" id="KW-1185">Reference proteome</keyword>
<proteinExistence type="inferred from homology"/>